<dbReference type="GO" id="GO:0016787">
    <property type="term" value="F:hydrolase activity"/>
    <property type="evidence" value="ECO:0007669"/>
    <property type="project" value="UniProtKB-KW"/>
</dbReference>
<dbReference type="InterPro" id="IPR041373">
    <property type="entry name" value="RT_RNaseH"/>
</dbReference>
<dbReference type="Gene3D" id="3.30.70.270">
    <property type="match status" value="1"/>
</dbReference>
<feature type="domain" description="Reverse transcriptase" evidence="7">
    <location>
        <begin position="2"/>
        <end position="102"/>
    </location>
</feature>
<organism evidence="9 10">
    <name type="scientific">Mucuna pruriens</name>
    <name type="common">Velvet bean</name>
    <name type="synonym">Dolichos pruriens</name>
    <dbReference type="NCBI Taxonomy" id="157652"/>
    <lineage>
        <taxon>Eukaryota</taxon>
        <taxon>Viridiplantae</taxon>
        <taxon>Streptophyta</taxon>
        <taxon>Embryophyta</taxon>
        <taxon>Tracheophyta</taxon>
        <taxon>Spermatophyta</taxon>
        <taxon>Magnoliopsida</taxon>
        <taxon>eudicotyledons</taxon>
        <taxon>Gunneridae</taxon>
        <taxon>Pentapetalae</taxon>
        <taxon>rosids</taxon>
        <taxon>fabids</taxon>
        <taxon>Fabales</taxon>
        <taxon>Fabaceae</taxon>
        <taxon>Papilionoideae</taxon>
        <taxon>50 kb inversion clade</taxon>
        <taxon>NPAAA clade</taxon>
        <taxon>indigoferoid/millettioid clade</taxon>
        <taxon>Phaseoleae</taxon>
        <taxon>Mucuna</taxon>
    </lineage>
</organism>
<dbReference type="PANTHER" id="PTHR48475:SF1">
    <property type="entry name" value="RNASE H TYPE-1 DOMAIN-CONTAINING PROTEIN"/>
    <property type="match status" value="1"/>
</dbReference>
<feature type="domain" description="Reverse transcriptase RNase H-like" evidence="8">
    <location>
        <begin position="137"/>
        <end position="239"/>
    </location>
</feature>
<dbReference type="GO" id="GO:0003964">
    <property type="term" value="F:RNA-directed DNA polymerase activity"/>
    <property type="evidence" value="ECO:0007669"/>
    <property type="project" value="UniProtKB-KW"/>
</dbReference>
<sequence length="316" mass="36828">MAEEDREKTTFITFWGTFCYKVMSFGLKNAGATYQRAMVTLFHDMMHKEIEVYVDDMIAKSTSPEKQLKDLRKLFARLRKYRLRLNLTKCTFSVKNGKLLGFVKKQENEWDSKCQKAFEKIKQYLENPPILVLAVQGKPLILYLTVLNESMGCMLGQQDEAGKERVIYYLSKKFTDCEKRYPALERTCCALVWATKRLRQYMLFHTTRLVAKIDPIKYILEKLALTRRITRWQMALSEYDIVYVNLSVIKGSALAEHLAYHPLTDPQPLYHEFPDEHTTTTAKIEPQYENEWTMWFDGASNILGNGIGVVLNSPKD</sequence>
<dbReference type="Gene3D" id="3.10.20.370">
    <property type="match status" value="1"/>
</dbReference>
<dbReference type="AlphaFoldDB" id="A0A371GMK5"/>
<evidence type="ECO:0000256" key="6">
    <source>
        <dbReference type="ARBA" id="ARBA00022918"/>
    </source>
</evidence>
<dbReference type="InterPro" id="IPR000477">
    <property type="entry name" value="RT_dom"/>
</dbReference>
<keyword evidence="4" id="KW-0255">Endonuclease</keyword>
<evidence type="ECO:0000256" key="1">
    <source>
        <dbReference type="ARBA" id="ARBA00022679"/>
    </source>
</evidence>
<dbReference type="Gene3D" id="3.10.10.10">
    <property type="entry name" value="HIV Type 1 Reverse Transcriptase, subunit A, domain 1"/>
    <property type="match status" value="1"/>
</dbReference>
<dbReference type="CDD" id="cd01647">
    <property type="entry name" value="RT_LTR"/>
    <property type="match status" value="1"/>
</dbReference>
<keyword evidence="10" id="KW-1185">Reference proteome</keyword>
<protein>
    <recommendedName>
        <fullName evidence="11">Retrovirus-related Pol polyprotein from transposon 17.6</fullName>
    </recommendedName>
</protein>
<proteinExistence type="predicted"/>
<evidence type="ECO:0000313" key="9">
    <source>
        <dbReference type="EMBL" id="RDX91799.1"/>
    </source>
</evidence>
<dbReference type="InterPro" id="IPR043128">
    <property type="entry name" value="Rev_trsase/Diguanyl_cyclase"/>
</dbReference>
<evidence type="ECO:0000256" key="4">
    <source>
        <dbReference type="ARBA" id="ARBA00022759"/>
    </source>
</evidence>
<evidence type="ECO:0000259" key="8">
    <source>
        <dbReference type="Pfam" id="PF17917"/>
    </source>
</evidence>
<keyword evidence="1" id="KW-0808">Transferase</keyword>
<feature type="non-terminal residue" evidence="9">
    <location>
        <position position="1"/>
    </location>
</feature>
<keyword evidence="5" id="KW-0378">Hydrolase</keyword>
<keyword evidence="2" id="KW-0548">Nucleotidyltransferase</keyword>
<evidence type="ECO:0008006" key="11">
    <source>
        <dbReference type="Google" id="ProtNLM"/>
    </source>
</evidence>
<dbReference type="OrthoDB" id="1730596at2759"/>
<comment type="caution">
    <text evidence="9">The sequence shown here is derived from an EMBL/GenBank/DDBJ whole genome shotgun (WGS) entry which is preliminary data.</text>
</comment>
<reference evidence="9" key="1">
    <citation type="submission" date="2018-05" db="EMBL/GenBank/DDBJ databases">
        <title>Draft genome of Mucuna pruriens seed.</title>
        <authorList>
            <person name="Nnadi N.E."/>
            <person name="Vos R."/>
            <person name="Hasami M.H."/>
            <person name="Devisetty U.K."/>
            <person name="Aguiy J.C."/>
        </authorList>
    </citation>
    <scope>NUCLEOTIDE SEQUENCE [LARGE SCALE GENOMIC DNA]</scope>
    <source>
        <strain evidence="9">JCA_2017</strain>
    </source>
</reference>
<evidence type="ECO:0000259" key="7">
    <source>
        <dbReference type="Pfam" id="PF00078"/>
    </source>
</evidence>
<dbReference type="Pfam" id="PF00078">
    <property type="entry name" value="RVT_1"/>
    <property type="match status" value="1"/>
</dbReference>
<dbReference type="PANTHER" id="PTHR48475">
    <property type="entry name" value="RIBONUCLEASE H"/>
    <property type="match status" value="1"/>
</dbReference>
<dbReference type="GO" id="GO:0004519">
    <property type="term" value="F:endonuclease activity"/>
    <property type="evidence" value="ECO:0007669"/>
    <property type="project" value="UniProtKB-KW"/>
</dbReference>
<keyword evidence="6" id="KW-0695">RNA-directed DNA polymerase</keyword>
<evidence type="ECO:0000313" key="10">
    <source>
        <dbReference type="Proteomes" id="UP000257109"/>
    </source>
</evidence>
<dbReference type="Pfam" id="PF17917">
    <property type="entry name" value="RT_RNaseH"/>
    <property type="match status" value="1"/>
</dbReference>
<name>A0A371GMK5_MUCPR</name>
<dbReference type="SUPFAM" id="SSF56672">
    <property type="entry name" value="DNA/RNA polymerases"/>
    <property type="match status" value="1"/>
</dbReference>
<dbReference type="EMBL" id="QJKJ01005030">
    <property type="protein sequence ID" value="RDX91799.1"/>
    <property type="molecule type" value="Genomic_DNA"/>
</dbReference>
<evidence type="ECO:0000256" key="3">
    <source>
        <dbReference type="ARBA" id="ARBA00022722"/>
    </source>
</evidence>
<evidence type="ECO:0000256" key="2">
    <source>
        <dbReference type="ARBA" id="ARBA00022695"/>
    </source>
</evidence>
<evidence type="ECO:0000256" key="5">
    <source>
        <dbReference type="ARBA" id="ARBA00022801"/>
    </source>
</evidence>
<keyword evidence="3" id="KW-0540">Nuclease</keyword>
<dbReference type="InterPro" id="IPR043502">
    <property type="entry name" value="DNA/RNA_pol_sf"/>
</dbReference>
<dbReference type="Proteomes" id="UP000257109">
    <property type="component" value="Unassembled WGS sequence"/>
</dbReference>
<accession>A0A371GMK5</accession>
<gene>
    <name evidence="9" type="ORF">CR513_26156</name>
</gene>
<dbReference type="CDD" id="cd09274">
    <property type="entry name" value="RNase_HI_RT_Ty3"/>
    <property type="match status" value="1"/>
</dbReference>